<evidence type="ECO:0000256" key="2">
    <source>
        <dbReference type="ARBA" id="ARBA00022692"/>
    </source>
</evidence>
<keyword evidence="5 6" id="KW-0472">Membrane</keyword>
<dbReference type="GeneID" id="68109770"/>
<feature type="transmembrane region" description="Helical" evidence="6">
    <location>
        <begin position="852"/>
        <end position="873"/>
    </location>
</feature>
<protein>
    <recommendedName>
        <fullName evidence="8">GPI inositol-deacylase PGAP1-like alpha/beta domain-containing protein</fullName>
    </recommendedName>
</protein>
<feature type="transmembrane region" description="Helical" evidence="6">
    <location>
        <begin position="784"/>
        <end position="804"/>
    </location>
</feature>
<evidence type="ECO:0000256" key="3">
    <source>
        <dbReference type="ARBA" id="ARBA00022801"/>
    </source>
</evidence>
<dbReference type="Pfam" id="PF07819">
    <property type="entry name" value="PGAP1"/>
    <property type="match status" value="1"/>
</dbReference>
<feature type="transmembrane region" description="Helical" evidence="6">
    <location>
        <begin position="909"/>
        <end position="928"/>
    </location>
</feature>
<dbReference type="Proteomes" id="UP000444721">
    <property type="component" value="Unassembled WGS sequence"/>
</dbReference>
<feature type="chain" id="PRO_5025411353" description="GPI inositol-deacylase PGAP1-like alpha/beta domain-containing protein" evidence="7">
    <location>
        <begin position="36"/>
        <end position="1087"/>
    </location>
</feature>
<feature type="transmembrane region" description="Helical" evidence="6">
    <location>
        <begin position="824"/>
        <end position="845"/>
    </location>
</feature>
<gene>
    <name evidence="9" type="ORF">FDP41_002552</name>
</gene>
<dbReference type="OrthoDB" id="348976at2759"/>
<dbReference type="GO" id="GO:0050185">
    <property type="term" value="F:phosphatidylinositol deacylase activity"/>
    <property type="evidence" value="ECO:0007669"/>
    <property type="project" value="TreeGrafter"/>
</dbReference>
<dbReference type="GO" id="GO:0005783">
    <property type="term" value="C:endoplasmic reticulum"/>
    <property type="evidence" value="ECO:0007669"/>
    <property type="project" value="TreeGrafter"/>
</dbReference>
<dbReference type="GO" id="GO:0006888">
    <property type="term" value="P:endoplasmic reticulum to Golgi vesicle-mediated transport"/>
    <property type="evidence" value="ECO:0007669"/>
    <property type="project" value="TreeGrafter"/>
</dbReference>
<feature type="transmembrane region" description="Helical" evidence="6">
    <location>
        <begin position="879"/>
        <end position="897"/>
    </location>
</feature>
<evidence type="ECO:0000256" key="1">
    <source>
        <dbReference type="ARBA" id="ARBA00004308"/>
    </source>
</evidence>
<dbReference type="InterPro" id="IPR012908">
    <property type="entry name" value="PGAP1-ab_dom-like"/>
</dbReference>
<keyword evidence="2 6" id="KW-0812">Transmembrane</keyword>
<organism evidence="9 10">
    <name type="scientific">Naegleria fowleri</name>
    <name type="common">Brain eating amoeba</name>
    <dbReference type="NCBI Taxonomy" id="5763"/>
    <lineage>
        <taxon>Eukaryota</taxon>
        <taxon>Discoba</taxon>
        <taxon>Heterolobosea</taxon>
        <taxon>Tetramitia</taxon>
        <taxon>Eutetramitia</taxon>
        <taxon>Vahlkampfiidae</taxon>
        <taxon>Naegleria</taxon>
    </lineage>
</organism>
<comment type="subcellular location">
    <subcellularLocation>
        <location evidence="1">Endomembrane system</location>
    </subcellularLocation>
</comment>
<feature type="transmembrane region" description="Helical" evidence="6">
    <location>
        <begin position="1067"/>
        <end position="1085"/>
    </location>
</feature>
<dbReference type="RefSeq" id="XP_044563445.1">
    <property type="nucleotide sequence ID" value="XM_044705759.1"/>
</dbReference>
<accession>A0A6A5BVU2</accession>
<keyword evidence="3" id="KW-0378">Hydrolase</keyword>
<evidence type="ECO:0000256" key="6">
    <source>
        <dbReference type="SAM" id="Phobius"/>
    </source>
</evidence>
<dbReference type="VEuPathDB" id="AmoebaDB:FDP41_002552"/>
<evidence type="ECO:0000256" key="5">
    <source>
        <dbReference type="ARBA" id="ARBA00023136"/>
    </source>
</evidence>
<feature type="transmembrane region" description="Helical" evidence="6">
    <location>
        <begin position="969"/>
        <end position="988"/>
    </location>
</feature>
<dbReference type="VEuPathDB" id="AmoebaDB:NF0112550"/>
<keyword evidence="4 6" id="KW-1133">Transmembrane helix</keyword>
<dbReference type="EMBL" id="VFQX01000029">
    <property type="protein sequence ID" value="KAF0978732.1"/>
    <property type="molecule type" value="Genomic_DNA"/>
</dbReference>
<feature type="transmembrane region" description="Helical" evidence="6">
    <location>
        <begin position="1042"/>
        <end position="1061"/>
    </location>
</feature>
<feature type="signal peptide" evidence="7">
    <location>
        <begin position="1"/>
        <end position="35"/>
    </location>
</feature>
<name>A0A6A5BVU2_NAEFO</name>
<dbReference type="VEuPathDB" id="AmoebaDB:NfTy_040860"/>
<reference evidence="9 10" key="1">
    <citation type="journal article" date="2019" name="Sci. Rep.">
        <title>Nanopore sequencing improves the draft genome of the human pathogenic amoeba Naegleria fowleri.</title>
        <authorList>
            <person name="Liechti N."/>
            <person name="Schurch N."/>
            <person name="Bruggmann R."/>
            <person name="Wittwer M."/>
        </authorList>
    </citation>
    <scope>NUCLEOTIDE SEQUENCE [LARGE SCALE GENOMIC DNA]</scope>
    <source>
        <strain evidence="9 10">ATCC 30894</strain>
    </source>
</reference>
<sequence length="1087" mass="123968">MQPPHPPLQSSSSSSSPLRLVLLLLLLLFTATSLALSDRETTTRILLPSQRNAAAVMTFMMPSYIHIPTPNILSRHFPYKLFLYRENHEGMDLEQLKQLNAENLMIKPAETKTKLNGFPLLFIPQAQHGSFADVRSLAATLYEMNGHANYRKETYAEAGYIQQMVNELSDPLWFGSNQTTPLNEQGNTASQGSLLLGFDVFTIDFNDGEWSNFHSSLHARQAEYIRNIVEFILKAIYKNRHKKILIVSHSSEHTFENISQDLLDTAFILKIGEGRVNWDLGAAKNNPKMELKTFLQKFEKVFLSTRTLHTEELIDHSSTKNKTSSDLNQTISGGDVINVMGASFVPHIFSNIDKSAMKWCKQVQQVMATILLSLVNSGANSQAGILDLSQEDKANILSQYFSLKANSIEKSFLLEEVAAKREKVNMAKLNEDVHVELTLNTVRNVTLTKKGETKFFKFDVKHMQHTVNQLYIFTNFYRREVDVFVSEDLSIGGEAQGPALMAKQIGKLNRQQITLLPYLNVNEDHLETFNTNEHVVKVMIKIPEMDVLFSKKTLFVRVTNLYSVNDMSAGKETKYPERYIVVASHPGTLKGTFKNLIKENYILQEGVGFIPNHQYEEIKADPSPHVHSLDYSNFDFWKNGEMIHSNKSYIVIPNLSNLYSYKLRYFNNECSNRTLYPVLQYHYGNMFEYESHYLPMRYCGENVINLQFLNLTDIDNADDENLYGIALYFLNNKNGTSFNFKIELDYEETFIHMMIQQHYHTIIADIFVISLMVMALYGVTHSLVYSLLLTWIQAPLFIYLQFIFTPTPVLYVTDFSILHLTVSFLYAMIAVVFSLNVIRMVMLLLGFIGQMIFIPFGKILWSCIPLALLATSFKLDPSLPFIAFTLLSLLFGNSTRSRGEEGYTHLTSTLLNVLCSVILMGPSAFSYIKEWMYWYQYAVHHSATDEFSAVIQKLFSVAPHPSLTAICSAYYLIPFYLSEMLQLFISIIRKRSIIRTYQKTKTNKSNARSTSDSHLTGNFALLSQTSSVNSTTMDGIQFSNKITFILTLLLISIAYGVAIFARIETYGIIYLVSVFVGIDMSRQVFQC</sequence>
<dbReference type="AlphaFoldDB" id="A0A6A5BVU2"/>
<dbReference type="PANTHER" id="PTHR15495:SF7">
    <property type="entry name" value="GPI INOSITOL-DEACYLASE"/>
    <property type="match status" value="1"/>
</dbReference>
<dbReference type="InterPro" id="IPR039529">
    <property type="entry name" value="PGAP1/BST1"/>
</dbReference>
<dbReference type="GO" id="GO:0016020">
    <property type="term" value="C:membrane"/>
    <property type="evidence" value="ECO:0007669"/>
    <property type="project" value="GOC"/>
</dbReference>
<evidence type="ECO:0000256" key="7">
    <source>
        <dbReference type="SAM" id="SignalP"/>
    </source>
</evidence>
<comment type="caution">
    <text evidence="9">The sequence shown here is derived from an EMBL/GenBank/DDBJ whole genome shotgun (WGS) entry which is preliminary data.</text>
</comment>
<dbReference type="OMA" id="DFNDGEW"/>
<keyword evidence="10" id="KW-1185">Reference proteome</keyword>
<keyword evidence="7" id="KW-0732">Signal</keyword>
<dbReference type="GO" id="GO:0006505">
    <property type="term" value="P:GPI anchor metabolic process"/>
    <property type="evidence" value="ECO:0007669"/>
    <property type="project" value="TreeGrafter"/>
</dbReference>
<proteinExistence type="predicted"/>
<evidence type="ECO:0000313" key="9">
    <source>
        <dbReference type="EMBL" id="KAF0978732.1"/>
    </source>
</evidence>
<evidence type="ECO:0000313" key="10">
    <source>
        <dbReference type="Proteomes" id="UP000444721"/>
    </source>
</evidence>
<evidence type="ECO:0000256" key="4">
    <source>
        <dbReference type="ARBA" id="ARBA00022989"/>
    </source>
</evidence>
<dbReference type="PANTHER" id="PTHR15495">
    <property type="entry name" value="NEGATIVE REGULATOR OF VESICLE FORMATION-RELATED"/>
    <property type="match status" value="1"/>
</dbReference>
<feature type="transmembrane region" description="Helical" evidence="6">
    <location>
        <begin position="759"/>
        <end position="777"/>
    </location>
</feature>
<evidence type="ECO:0000259" key="8">
    <source>
        <dbReference type="Pfam" id="PF07819"/>
    </source>
</evidence>
<feature type="domain" description="GPI inositol-deacylase PGAP1-like alpha/beta" evidence="8">
    <location>
        <begin position="115"/>
        <end position="250"/>
    </location>
</feature>